<dbReference type="EMBL" id="MAQB02000001">
    <property type="protein sequence ID" value="OFJ49565.1"/>
    <property type="molecule type" value="Genomic_DNA"/>
</dbReference>
<gene>
    <name evidence="7" type="ORF">BA896_012480</name>
</gene>
<comment type="subcellular location">
    <subcellularLocation>
        <location evidence="1">Cell membrane</location>
        <topology evidence="1">Multi-pass membrane protein</topology>
    </subcellularLocation>
</comment>
<keyword evidence="2" id="KW-1003">Cell membrane</keyword>
<proteinExistence type="predicted"/>
<keyword evidence="3 6" id="KW-0812">Transmembrane</keyword>
<dbReference type="PANTHER" id="PTHR30086">
    <property type="entry name" value="ARGININE EXPORTER PROTEIN ARGO"/>
    <property type="match status" value="1"/>
</dbReference>
<evidence type="ECO:0000256" key="1">
    <source>
        <dbReference type="ARBA" id="ARBA00004651"/>
    </source>
</evidence>
<evidence type="ECO:0000256" key="6">
    <source>
        <dbReference type="SAM" id="Phobius"/>
    </source>
</evidence>
<feature type="transmembrane region" description="Helical" evidence="6">
    <location>
        <begin position="143"/>
        <end position="167"/>
    </location>
</feature>
<feature type="transmembrane region" description="Helical" evidence="6">
    <location>
        <begin position="179"/>
        <end position="200"/>
    </location>
</feature>
<evidence type="ECO:0000313" key="7">
    <source>
        <dbReference type="EMBL" id="OFJ49565.1"/>
    </source>
</evidence>
<dbReference type="InterPro" id="IPR001123">
    <property type="entry name" value="LeuE-type"/>
</dbReference>
<evidence type="ECO:0000256" key="5">
    <source>
        <dbReference type="ARBA" id="ARBA00023136"/>
    </source>
</evidence>
<keyword evidence="5 6" id="KW-0472">Membrane</keyword>
<feature type="transmembrane region" description="Helical" evidence="6">
    <location>
        <begin position="37"/>
        <end position="62"/>
    </location>
</feature>
<dbReference type="Proteomes" id="UP000092634">
    <property type="component" value="Unassembled WGS sequence"/>
</dbReference>
<dbReference type="AlphaFoldDB" id="A0A1E8PTJ0"/>
<evidence type="ECO:0000256" key="3">
    <source>
        <dbReference type="ARBA" id="ARBA00022692"/>
    </source>
</evidence>
<feature type="transmembrane region" description="Helical" evidence="6">
    <location>
        <begin position="6"/>
        <end position="25"/>
    </location>
</feature>
<name>A0A1E8PTJ0_9BURK</name>
<reference evidence="7 8" key="1">
    <citation type="submission" date="2016-10" db="EMBL/GenBank/DDBJ databases">
        <title>Updated version of Genome Assembly of Janthinobacterium lividum ERGS5:01.</title>
        <authorList>
            <person name="Kumar R."/>
            <person name="Acharya V."/>
            <person name="Singh D."/>
        </authorList>
    </citation>
    <scope>NUCLEOTIDE SEQUENCE [LARGE SCALE GENOMIC DNA]</scope>
    <source>
        <strain evidence="7 8">ERGS5:01</strain>
    </source>
</reference>
<evidence type="ECO:0000256" key="4">
    <source>
        <dbReference type="ARBA" id="ARBA00022989"/>
    </source>
</evidence>
<keyword evidence="4 6" id="KW-1133">Transmembrane helix</keyword>
<organism evidence="7 8">
    <name type="scientific">Janthinobacterium lividum</name>
    <dbReference type="NCBI Taxonomy" id="29581"/>
    <lineage>
        <taxon>Bacteria</taxon>
        <taxon>Pseudomonadati</taxon>
        <taxon>Pseudomonadota</taxon>
        <taxon>Betaproteobacteria</taxon>
        <taxon>Burkholderiales</taxon>
        <taxon>Oxalobacteraceae</taxon>
        <taxon>Janthinobacterium</taxon>
    </lineage>
</organism>
<comment type="caution">
    <text evidence="7">The sequence shown here is derived from an EMBL/GenBank/DDBJ whole genome shotgun (WGS) entry which is preliminary data.</text>
</comment>
<protein>
    <submittedName>
        <fullName evidence="7">Lysine transporter LysE</fullName>
    </submittedName>
</protein>
<evidence type="ECO:0000313" key="8">
    <source>
        <dbReference type="Proteomes" id="UP000092634"/>
    </source>
</evidence>
<dbReference type="GO" id="GO:0005886">
    <property type="term" value="C:plasma membrane"/>
    <property type="evidence" value="ECO:0007669"/>
    <property type="project" value="UniProtKB-SubCell"/>
</dbReference>
<accession>A0A1E8PTJ0</accession>
<feature type="transmembrane region" description="Helical" evidence="6">
    <location>
        <begin position="109"/>
        <end position="131"/>
    </location>
</feature>
<feature type="transmembrane region" description="Helical" evidence="6">
    <location>
        <begin position="68"/>
        <end position="88"/>
    </location>
</feature>
<evidence type="ECO:0000256" key="2">
    <source>
        <dbReference type="ARBA" id="ARBA00022475"/>
    </source>
</evidence>
<dbReference type="GO" id="GO:0015171">
    <property type="term" value="F:amino acid transmembrane transporter activity"/>
    <property type="evidence" value="ECO:0007669"/>
    <property type="project" value="TreeGrafter"/>
</dbReference>
<dbReference type="Pfam" id="PF01810">
    <property type="entry name" value="LysE"/>
    <property type="match status" value="1"/>
</dbReference>
<sequence>MHDFLFIAAAHFLSLLSPGPDFFLIARTSLAHGWRGAAGTCVGITLANAVFIVAAFAGLSVLKAGSTAFLVVRLAGCAYLLYLGCLFLRHAGKSRLDAKPATGKARWRGGVAMGFVSAILNPKNALFYVSLATVLAARQTNPVAMVAYGAWMVVAVLAWDMAVALAIGSSALRQRFARALPLLERLSGVMLIVLAVVLLADQAGNGSR</sequence>
<dbReference type="PANTHER" id="PTHR30086:SF20">
    <property type="entry name" value="ARGININE EXPORTER PROTEIN ARGO-RELATED"/>
    <property type="match status" value="1"/>
</dbReference>